<sequence length="124" mass="14205">MDERRHFTRIFFAIPAQLSNKQNCWDVNLIDLSLKGALVSLPENNQQANLQSQSEQTNFELIFELPNSDVTIEMQVTIAHIAQSYIGLECKQIDIDSAAHLKRLLQLNMADETLLSRELENLIH</sequence>
<dbReference type="InterPro" id="IPR009875">
    <property type="entry name" value="PilZ_domain"/>
</dbReference>
<keyword evidence="1" id="KW-0547">Nucleotide-binding</keyword>
<dbReference type="OrthoDB" id="5298508at2"/>
<dbReference type="STRING" id="1328313.DS2_00645"/>
<gene>
    <name evidence="3" type="ORF">DS2_00645</name>
</gene>
<dbReference type="Proteomes" id="UP000019276">
    <property type="component" value="Unassembled WGS sequence"/>
</dbReference>
<dbReference type="SUPFAM" id="SSF141371">
    <property type="entry name" value="PilZ domain-like"/>
    <property type="match status" value="1"/>
</dbReference>
<dbReference type="PIRSF" id="PIRSF028141">
    <property type="entry name" value="C-di-GMP_BP_PA4608"/>
    <property type="match status" value="1"/>
</dbReference>
<evidence type="ECO:0000259" key="2">
    <source>
        <dbReference type="Pfam" id="PF07238"/>
    </source>
</evidence>
<comment type="function">
    <text evidence="1">Binds the second messenger bis-(3'-5') cyclic dimeric guanosine monophosphate (c-di-GMP). Can bind two c-di-GMP molecules per monomer. May play a role in bacterial second-messenger regulated processes. Binding to c-di-GMP induces a conformational change of the C- and N-termini resulting in the exposure of a highly negative surface on one side of the protein to a possible effector protein.</text>
</comment>
<dbReference type="AlphaFoldDB" id="W7QJW6"/>
<reference evidence="3 4" key="1">
    <citation type="journal article" date="2014" name="Genome Announc.">
        <title>Draft Genome Sequence of the Agar-Degrading Bacterium Catenovulum sp. Strain DS-2, Isolated from Intestines of Haliotis diversicolor.</title>
        <authorList>
            <person name="Shan D."/>
            <person name="Li X."/>
            <person name="Gu Z."/>
            <person name="Wei G."/>
            <person name="Gao Z."/>
            <person name="Shao Z."/>
        </authorList>
    </citation>
    <scope>NUCLEOTIDE SEQUENCE [LARGE SCALE GENOMIC DNA]</scope>
    <source>
        <strain evidence="3 4">DS-2</strain>
    </source>
</reference>
<proteinExistence type="predicted"/>
<feature type="domain" description="PilZ" evidence="2">
    <location>
        <begin position="3"/>
        <end position="105"/>
    </location>
</feature>
<comment type="subunit">
    <text evidence="1">Monomer in both c-di-GMP-bound and free forms.</text>
</comment>
<dbReference type="EMBL" id="ARZY01000001">
    <property type="protein sequence ID" value="EWH12186.1"/>
    <property type="molecule type" value="Genomic_DNA"/>
</dbReference>
<keyword evidence="4" id="KW-1185">Reference proteome</keyword>
<organism evidence="3 4">
    <name type="scientific">Catenovulum agarivorans DS-2</name>
    <dbReference type="NCBI Taxonomy" id="1328313"/>
    <lineage>
        <taxon>Bacteria</taxon>
        <taxon>Pseudomonadati</taxon>
        <taxon>Pseudomonadota</taxon>
        <taxon>Gammaproteobacteria</taxon>
        <taxon>Alteromonadales</taxon>
        <taxon>Alteromonadaceae</taxon>
        <taxon>Catenovulum</taxon>
    </lineage>
</organism>
<name>W7QJW6_9ALTE</name>
<dbReference type="Gene3D" id="2.40.10.220">
    <property type="entry name" value="predicted glycosyltransferase like domains"/>
    <property type="match status" value="1"/>
</dbReference>
<dbReference type="GO" id="GO:0035438">
    <property type="term" value="F:cyclic-di-GMP binding"/>
    <property type="evidence" value="ECO:0007669"/>
    <property type="project" value="InterPro"/>
</dbReference>
<evidence type="ECO:0000313" key="4">
    <source>
        <dbReference type="Proteomes" id="UP000019276"/>
    </source>
</evidence>
<comment type="caution">
    <text evidence="3">The sequence shown here is derived from an EMBL/GenBank/DDBJ whole genome shotgun (WGS) entry which is preliminary data.</text>
</comment>
<dbReference type="eggNOG" id="ENOG5032YUI">
    <property type="taxonomic scope" value="Bacteria"/>
</dbReference>
<keyword evidence="1" id="KW-0973">c-di-GMP</keyword>
<dbReference type="RefSeq" id="WP_035012649.1">
    <property type="nucleotide sequence ID" value="NZ_ARZY01000001.1"/>
</dbReference>
<accession>W7QJW6</accession>
<dbReference type="Pfam" id="PF07238">
    <property type="entry name" value="PilZ"/>
    <property type="match status" value="1"/>
</dbReference>
<evidence type="ECO:0000256" key="1">
    <source>
        <dbReference type="PIRNR" id="PIRNR028141"/>
    </source>
</evidence>
<protein>
    <recommendedName>
        <fullName evidence="1">Cyclic diguanosine monophosphate-binding protein</fullName>
        <shortName evidence="1">c-di-GMP-binding protein</shortName>
    </recommendedName>
    <alternativeName>
        <fullName evidence="1">Pilz domain-containing protein</fullName>
    </alternativeName>
</protein>
<dbReference type="InterPro" id="IPR027021">
    <property type="entry name" value="C-di-GMP_BP_PA4608"/>
</dbReference>
<evidence type="ECO:0000313" key="3">
    <source>
        <dbReference type="EMBL" id="EWH12186.1"/>
    </source>
</evidence>